<sequence length="197" mass="21206">MEQRIYYGPITPEDLANALTARFNRGGFRVTQIGSGPKIALQICTREDISSGGKTAVGISLQRTPKGLIVQVGEQALWNVAASLGVTMLSLLRNPWQLLDRMDDLAQDIESLQLTREIWETIDATARLYGAGERISQALGRLVCEYCRTPNTPDHSHCVACGAPLPGTFSPVCPNCGATLPAHANRCSQCGTQLPAA</sequence>
<organism evidence="2 3">
    <name type="scientific">Thermanaerothrix daxensis</name>
    <dbReference type="NCBI Taxonomy" id="869279"/>
    <lineage>
        <taxon>Bacteria</taxon>
        <taxon>Bacillati</taxon>
        <taxon>Chloroflexota</taxon>
        <taxon>Anaerolineae</taxon>
        <taxon>Anaerolineales</taxon>
        <taxon>Anaerolineaceae</taxon>
        <taxon>Thermanaerothrix</taxon>
    </lineage>
</organism>
<dbReference type="InterPro" id="IPR025874">
    <property type="entry name" value="DZR"/>
</dbReference>
<accession>A0A0N8GQS9</accession>
<dbReference type="Pfam" id="PF12773">
    <property type="entry name" value="DZR"/>
    <property type="match status" value="1"/>
</dbReference>
<dbReference type="Gene3D" id="4.10.1060.10">
    <property type="entry name" value="Zinc finger, RanBP2-type"/>
    <property type="match status" value="1"/>
</dbReference>
<evidence type="ECO:0000313" key="2">
    <source>
        <dbReference type="EMBL" id="KPL84546.1"/>
    </source>
</evidence>
<name>A0A0N8GQS9_9CHLR</name>
<comment type="caution">
    <text evidence="2">The sequence shown here is derived from an EMBL/GenBank/DDBJ whole genome shotgun (WGS) entry which is preliminary data.</text>
</comment>
<reference evidence="2 3" key="1">
    <citation type="submission" date="2015-07" db="EMBL/GenBank/DDBJ databases">
        <title>Whole genome sequence of Thermanaerothrix daxensis DSM 23592.</title>
        <authorList>
            <person name="Hemp J."/>
            <person name="Ward L.M."/>
            <person name="Pace L.A."/>
            <person name="Fischer W.W."/>
        </authorList>
    </citation>
    <scope>NUCLEOTIDE SEQUENCE [LARGE SCALE GENOMIC DNA]</scope>
    <source>
        <strain evidence="2 3">GNS-1</strain>
    </source>
</reference>
<dbReference type="EMBL" id="LGKO01000002">
    <property type="protein sequence ID" value="KPL84546.1"/>
    <property type="molecule type" value="Genomic_DNA"/>
</dbReference>
<dbReference type="InterPro" id="IPR038587">
    <property type="entry name" value="Ribosomal_eL40_sf"/>
</dbReference>
<protein>
    <recommendedName>
        <fullName evidence="1">DZANK-type domain-containing protein</fullName>
    </recommendedName>
</protein>
<dbReference type="Proteomes" id="UP000050544">
    <property type="component" value="Unassembled WGS sequence"/>
</dbReference>
<evidence type="ECO:0000313" key="3">
    <source>
        <dbReference type="Proteomes" id="UP000050544"/>
    </source>
</evidence>
<evidence type="ECO:0000259" key="1">
    <source>
        <dbReference type="Pfam" id="PF12773"/>
    </source>
</evidence>
<dbReference type="Gene3D" id="4.10.1060.50">
    <property type="match status" value="1"/>
</dbReference>
<proteinExistence type="predicted"/>
<feature type="domain" description="DZANK-type" evidence="1">
    <location>
        <begin position="144"/>
        <end position="191"/>
    </location>
</feature>
<keyword evidence="3" id="KW-1185">Reference proteome</keyword>
<dbReference type="AlphaFoldDB" id="A0A0N8GQS9"/>
<dbReference type="RefSeq" id="WP_054521086.1">
    <property type="nucleotide sequence ID" value="NZ_LGKO01000002.1"/>
</dbReference>
<gene>
    <name evidence="2" type="ORF">SE15_05560</name>
</gene>